<evidence type="ECO:0000256" key="8">
    <source>
        <dbReference type="SAM" id="SignalP"/>
    </source>
</evidence>
<dbReference type="Gene3D" id="3.10.105.10">
    <property type="entry name" value="Dipeptide-binding Protein, Domain 3"/>
    <property type="match status" value="1"/>
</dbReference>
<evidence type="ECO:0000313" key="10">
    <source>
        <dbReference type="EMBL" id="SJZ65518.1"/>
    </source>
</evidence>
<dbReference type="Proteomes" id="UP000191153">
    <property type="component" value="Unassembled WGS sequence"/>
</dbReference>
<dbReference type="GO" id="GO:0043190">
    <property type="term" value="C:ATP-binding cassette (ABC) transporter complex"/>
    <property type="evidence" value="ECO:0007669"/>
    <property type="project" value="InterPro"/>
</dbReference>
<evidence type="ECO:0000256" key="3">
    <source>
        <dbReference type="ARBA" id="ARBA00005695"/>
    </source>
</evidence>
<organism evidence="10 11">
    <name type="scientific">Cetobacterium ceti</name>
    <dbReference type="NCBI Taxonomy" id="180163"/>
    <lineage>
        <taxon>Bacteria</taxon>
        <taxon>Fusobacteriati</taxon>
        <taxon>Fusobacteriota</taxon>
        <taxon>Fusobacteriia</taxon>
        <taxon>Fusobacteriales</taxon>
        <taxon>Fusobacteriaceae</taxon>
        <taxon>Cetobacterium</taxon>
    </lineage>
</organism>
<dbReference type="EMBL" id="FUWX01000008">
    <property type="protein sequence ID" value="SJZ65518.1"/>
    <property type="molecule type" value="Genomic_DNA"/>
</dbReference>
<dbReference type="Gene3D" id="3.40.190.10">
    <property type="entry name" value="Periplasmic binding protein-like II"/>
    <property type="match status" value="1"/>
</dbReference>
<dbReference type="GO" id="GO:1904680">
    <property type="term" value="F:peptide transmembrane transporter activity"/>
    <property type="evidence" value="ECO:0007669"/>
    <property type="project" value="TreeGrafter"/>
</dbReference>
<evidence type="ECO:0000256" key="6">
    <source>
        <dbReference type="ARBA" id="ARBA00022729"/>
    </source>
</evidence>
<dbReference type="InterPro" id="IPR000914">
    <property type="entry name" value="SBP_5_dom"/>
</dbReference>
<dbReference type="OrthoDB" id="9772924at2"/>
<dbReference type="PIRSF" id="PIRSF002741">
    <property type="entry name" value="MppA"/>
    <property type="match status" value="1"/>
</dbReference>
<gene>
    <name evidence="10" type="ORF">SAMN02745174_01197</name>
</gene>
<dbReference type="InterPro" id="IPR023765">
    <property type="entry name" value="SBP_5_CS"/>
</dbReference>
<dbReference type="STRING" id="180163.SAMN02745174_01197"/>
<dbReference type="CDD" id="cd08499">
    <property type="entry name" value="PBP2_Ylib_like"/>
    <property type="match status" value="1"/>
</dbReference>
<name>A0A1T4MFF7_9FUSO</name>
<dbReference type="GO" id="GO:0042938">
    <property type="term" value="P:dipeptide transport"/>
    <property type="evidence" value="ECO:0007669"/>
    <property type="project" value="TreeGrafter"/>
</dbReference>
<protein>
    <recommendedName>
        <fullName evidence="4">Glutathione-binding protein GsiB</fullName>
    </recommendedName>
</protein>
<evidence type="ECO:0000256" key="5">
    <source>
        <dbReference type="ARBA" id="ARBA00022448"/>
    </source>
</evidence>
<feature type="chain" id="PRO_5013227689" description="Glutathione-binding protein GsiB" evidence="8">
    <location>
        <begin position="21"/>
        <end position="504"/>
    </location>
</feature>
<evidence type="ECO:0000313" key="11">
    <source>
        <dbReference type="Proteomes" id="UP000191153"/>
    </source>
</evidence>
<keyword evidence="6 8" id="KW-0732">Signal</keyword>
<keyword evidence="7" id="KW-0574">Periplasm</keyword>
<evidence type="ECO:0000259" key="9">
    <source>
        <dbReference type="Pfam" id="PF00496"/>
    </source>
</evidence>
<feature type="domain" description="Solute-binding protein family 5" evidence="9">
    <location>
        <begin position="66"/>
        <end position="408"/>
    </location>
</feature>
<dbReference type="PANTHER" id="PTHR30290:SF32">
    <property type="entry name" value="GLUTATHIONE-BINDING PROTEIN GSIB"/>
    <property type="match status" value="1"/>
</dbReference>
<comment type="function">
    <text evidence="1">Part of the ABC transporter complex GsiABCD involved in glutathione import. Binds glutathione.</text>
</comment>
<sequence length="504" mass="57149">MKIFFKVLSLFLLFVSLAFGKSKDITVAVNANFISLDPHNLSDTLSGTAVSTMYEGLFSYREDMTLEPILAKDYKISEDGLTYTINLKEGIKFQDGTPMNGEAVKYNFDRVMDEKNNLRRRRNFVAVDKVEVVNDNTIKVILKHPFAPMLNRIASLKIISPKALREYGPQGIITNPVGTGPYEYVNWTQGDKLVIKRNEKYWGEKPKVDTITFRPVMENGARIAMLQTGEADFIYPMPTEQVKRVKNTKDIEVMKGFSTITRYVTLNTNKDIFANKKVRQAINYAVNKKAYGAVVKSGYLVPLTSPVPKALEYHVDLKDYNYDLKKAKELMKEAGYENGFKATIWGSNNTEDMKGMQFIHQQLAQIGIDVKVMPMEEGTLSNSIYNVQKPEDATINMWYVNWSSFDIDGATKNLFHSKFAPPVSANTAYYNNPLVDQLLEEGAKEVDSKKRGEIYKKLQETIWDDAPWIFLGSDELLSAKRVTTKGVFVMADGSINFRKADTSK</sequence>
<dbReference type="InterPro" id="IPR030678">
    <property type="entry name" value="Peptide/Ni-bd"/>
</dbReference>
<reference evidence="10 11" key="1">
    <citation type="submission" date="2017-02" db="EMBL/GenBank/DDBJ databases">
        <authorList>
            <person name="Peterson S.W."/>
        </authorList>
    </citation>
    <scope>NUCLEOTIDE SEQUENCE [LARGE SCALE GENOMIC DNA]</scope>
    <source>
        <strain evidence="10 11">ATCC 700028</strain>
    </source>
</reference>
<evidence type="ECO:0000256" key="2">
    <source>
        <dbReference type="ARBA" id="ARBA00004418"/>
    </source>
</evidence>
<evidence type="ECO:0000256" key="4">
    <source>
        <dbReference type="ARBA" id="ARBA00017393"/>
    </source>
</evidence>
<feature type="signal peptide" evidence="8">
    <location>
        <begin position="1"/>
        <end position="20"/>
    </location>
</feature>
<dbReference type="GO" id="GO:0030288">
    <property type="term" value="C:outer membrane-bounded periplasmic space"/>
    <property type="evidence" value="ECO:0007669"/>
    <property type="project" value="TreeGrafter"/>
</dbReference>
<dbReference type="SUPFAM" id="SSF53850">
    <property type="entry name" value="Periplasmic binding protein-like II"/>
    <property type="match status" value="1"/>
</dbReference>
<comment type="similarity">
    <text evidence="3">Belongs to the bacterial solute-binding protein 5 family.</text>
</comment>
<evidence type="ECO:0000256" key="1">
    <source>
        <dbReference type="ARBA" id="ARBA00003489"/>
    </source>
</evidence>
<dbReference type="Pfam" id="PF00496">
    <property type="entry name" value="SBP_bac_5"/>
    <property type="match status" value="1"/>
</dbReference>
<keyword evidence="11" id="KW-1185">Reference proteome</keyword>
<dbReference type="AlphaFoldDB" id="A0A1T4MFF7"/>
<accession>A0A1T4MFF7</accession>
<dbReference type="InterPro" id="IPR039424">
    <property type="entry name" value="SBP_5"/>
</dbReference>
<dbReference type="PANTHER" id="PTHR30290">
    <property type="entry name" value="PERIPLASMIC BINDING COMPONENT OF ABC TRANSPORTER"/>
    <property type="match status" value="1"/>
</dbReference>
<comment type="subcellular location">
    <subcellularLocation>
        <location evidence="2">Periplasm</location>
    </subcellularLocation>
</comment>
<proteinExistence type="inferred from homology"/>
<evidence type="ECO:0000256" key="7">
    <source>
        <dbReference type="ARBA" id="ARBA00022764"/>
    </source>
</evidence>
<dbReference type="Gene3D" id="3.90.76.10">
    <property type="entry name" value="Dipeptide-binding Protein, Domain 1"/>
    <property type="match status" value="1"/>
</dbReference>
<dbReference type="RefSeq" id="WP_143311315.1">
    <property type="nucleotide sequence ID" value="NZ_FUWX01000008.1"/>
</dbReference>
<dbReference type="PROSITE" id="PS01040">
    <property type="entry name" value="SBP_BACTERIAL_5"/>
    <property type="match status" value="1"/>
</dbReference>
<keyword evidence="5" id="KW-0813">Transport</keyword>